<dbReference type="GO" id="GO:0005886">
    <property type="term" value="C:plasma membrane"/>
    <property type="evidence" value="ECO:0007669"/>
    <property type="project" value="TreeGrafter"/>
</dbReference>
<dbReference type="PANTHER" id="PTHR19305">
    <property type="entry name" value="SYNAPTOSOMAL ASSOCIATED PROTEIN"/>
    <property type="match status" value="1"/>
</dbReference>
<evidence type="ECO:0000256" key="1">
    <source>
        <dbReference type="ARBA" id="ARBA00009480"/>
    </source>
</evidence>
<organism evidence="3 4">
    <name type="scientific">Saccharomyces uvarum</name>
    <name type="common">Yeast</name>
    <name type="synonym">Saccharomyces bayanus var. uvarum</name>
    <dbReference type="NCBI Taxonomy" id="230603"/>
    <lineage>
        <taxon>Eukaryota</taxon>
        <taxon>Fungi</taxon>
        <taxon>Dikarya</taxon>
        <taxon>Ascomycota</taxon>
        <taxon>Saccharomycotina</taxon>
        <taxon>Saccharomycetes</taxon>
        <taxon>Saccharomycetales</taxon>
        <taxon>Saccharomycetaceae</taxon>
        <taxon>Saccharomyces</taxon>
    </lineage>
</organism>
<dbReference type="Proteomes" id="UP001162090">
    <property type="component" value="Chromosome 13"/>
</dbReference>
<dbReference type="InterPro" id="IPR000727">
    <property type="entry name" value="T_SNARE_dom"/>
</dbReference>
<dbReference type="SMART" id="SM00397">
    <property type="entry name" value="t_SNARE"/>
    <property type="match status" value="1"/>
</dbReference>
<evidence type="ECO:0000313" key="3">
    <source>
        <dbReference type="EMBL" id="CAI4048241.1"/>
    </source>
</evidence>
<dbReference type="SUPFAM" id="SSF58038">
    <property type="entry name" value="SNARE fusion complex"/>
    <property type="match status" value="2"/>
</dbReference>
<dbReference type="EMBL" id="OX365924">
    <property type="protein sequence ID" value="CAI4048241.1"/>
    <property type="molecule type" value="Genomic_DNA"/>
</dbReference>
<accession>A0AA35J6L7</accession>
<evidence type="ECO:0000259" key="2">
    <source>
        <dbReference type="PROSITE" id="PS50192"/>
    </source>
</evidence>
<dbReference type="GO" id="GO:0006906">
    <property type="term" value="P:vesicle fusion"/>
    <property type="evidence" value="ECO:0007669"/>
    <property type="project" value="TreeGrafter"/>
</dbReference>
<evidence type="ECO:0000313" key="4">
    <source>
        <dbReference type="Proteomes" id="UP001162090"/>
    </source>
</evidence>
<dbReference type="AlphaFoldDB" id="A0AA35J6L7"/>
<name>A0AA35J6L7_SACUV</name>
<reference evidence="3" key="1">
    <citation type="submission" date="2022-10" db="EMBL/GenBank/DDBJ databases">
        <authorList>
            <person name="Byrne P K."/>
        </authorList>
    </citation>
    <scope>NUCLEOTIDE SEQUENCE</scope>
    <source>
        <strain evidence="3">CBS7001</strain>
    </source>
</reference>
<gene>
    <name evidence="3" type="primary">SUVC13G1540</name>
    <name evidence="3" type="ORF">SUVC_13G1540</name>
</gene>
<dbReference type="Gene3D" id="1.20.5.110">
    <property type="match status" value="2"/>
</dbReference>
<dbReference type="GO" id="GO:0005484">
    <property type="term" value="F:SNAP receptor activity"/>
    <property type="evidence" value="ECO:0007669"/>
    <property type="project" value="TreeGrafter"/>
</dbReference>
<sequence>MVFRKILASKSHHSRHHHHPPHRHHLSLKWQKHRHTLISDVTGSHETKYLSPFRSGTDTGSRKRDRLNVKIKSLRNKIHMRFHPTSIIEDTATVTSDGKYDAYGETKRDELATMSLEELFPRSRRHQVPEENEEETNSVIHREFGKIENENENENGNENENVNENDYPRWGNAEHRYNFENDQFNEDEIVSRIRSEIRNTKLNSVKASNRTLAKATEAQLTGKRVLQQLSCQSNQLTKIEDNCDILKIQSNVADKKIDELVHENRSLFALTSPNPFRKKREREKQAQINNLKLKQYQLQQETMKRAQESGKNLAVNLTSNHERYNKEAERQRILNNARKYQFEPDEEDNRMEIELYENFGQIKAASGNLKIMAQAFGREFEAQNYRMLDIENNVQQVDGALQAKRCRLDRVMGRKE</sequence>
<protein>
    <recommendedName>
        <fullName evidence="2">t-SNARE coiled-coil homology domain-containing protein</fullName>
    </recommendedName>
</protein>
<dbReference type="GO" id="GO:0031201">
    <property type="term" value="C:SNARE complex"/>
    <property type="evidence" value="ECO:0007669"/>
    <property type="project" value="TreeGrafter"/>
</dbReference>
<dbReference type="GO" id="GO:0019905">
    <property type="term" value="F:syntaxin binding"/>
    <property type="evidence" value="ECO:0007669"/>
    <property type="project" value="TreeGrafter"/>
</dbReference>
<dbReference type="PANTHER" id="PTHR19305:SF9">
    <property type="entry name" value="SYNAPTOSOMAL-ASSOCIATED PROTEIN 29"/>
    <property type="match status" value="1"/>
</dbReference>
<proteinExistence type="inferred from homology"/>
<feature type="domain" description="T-SNARE coiled-coil homology" evidence="2">
    <location>
        <begin position="349"/>
        <end position="411"/>
    </location>
</feature>
<comment type="similarity">
    <text evidence="1">Belongs to the SNAP-25 family.</text>
</comment>
<dbReference type="PROSITE" id="PS50192">
    <property type="entry name" value="T_SNARE"/>
    <property type="match status" value="1"/>
</dbReference>
<dbReference type="GO" id="GO:0006887">
    <property type="term" value="P:exocytosis"/>
    <property type="evidence" value="ECO:0007669"/>
    <property type="project" value="TreeGrafter"/>
</dbReference>